<dbReference type="EMBL" id="FMUB01000015">
    <property type="protein sequence ID" value="SCX32802.1"/>
    <property type="molecule type" value="Genomic_DNA"/>
</dbReference>
<feature type="compositionally biased region" description="Basic and acidic residues" evidence="1">
    <location>
        <begin position="1"/>
        <end position="19"/>
    </location>
</feature>
<protein>
    <submittedName>
        <fullName evidence="2">Uncharacterized protein</fullName>
    </submittedName>
</protein>
<feature type="region of interest" description="Disordered" evidence="1">
    <location>
        <begin position="1"/>
        <end position="26"/>
    </location>
</feature>
<evidence type="ECO:0000256" key="1">
    <source>
        <dbReference type="SAM" id="MobiDB-lite"/>
    </source>
</evidence>
<dbReference type="Proteomes" id="UP000199707">
    <property type="component" value="Unassembled WGS sequence"/>
</dbReference>
<evidence type="ECO:0000313" key="2">
    <source>
        <dbReference type="EMBL" id="SCX32802.1"/>
    </source>
</evidence>
<sequence length="40" mass="4315">MSDKPVRTDHMEGVRRHPAESNAVGGVAVSDGQAWAPVLW</sequence>
<accession>A0A1G4WZC6</accession>
<evidence type="ECO:0000313" key="3">
    <source>
        <dbReference type="Proteomes" id="UP000199707"/>
    </source>
</evidence>
<dbReference type="AlphaFoldDB" id="A0A1G4WZC6"/>
<organism evidence="2 3">
    <name type="scientific">Mycolicibacterium fluoranthenivorans</name>
    <dbReference type="NCBI Taxonomy" id="258505"/>
    <lineage>
        <taxon>Bacteria</taxon>
        <taxon>Bacillati</taxon>
        <taxon>Actinomycetota</taxon>
        <taxon>Actinomycetes</taxon>
        <taxon>Mycobacteriales</taxon>
        <taxon>Mycobacteriaceae</taxon>
        <taxon>Mycolicibacterium</taxon>
    </lineage>
</organism>
<proteinExistence type="predicted"/>
<reference evidence="3" key="1">
    <citation type="submission" date="2016-10" db="EMBL/GenBank/DDBJ databases">
        <authorList>
            <person name="Varghese N."/>
            <person name="Submissions S."/>
        </authorList>
    </citation>
    <scope>NUCLEOTIDE SEQUENCE [LARGE SCALE GENOMIC DNA]</scope>
    <source>
        <strain evidence="3">UNC267MFSha1.1M11</strain>
    </source>
</reference>
<gene>
    <name evidence="2" type="ORF">SAMN02799620_05707</name>
</gene>
<name>A0A1G4WZC6_9MYCO</name>